<dbReference type="InterPro" id="IPR036388">
    <property type="entry name" value="WH-like_DNA-bd_sf"/>
</dbReference>
<dbReference type="PANTHER" id="PTHR43736:SF4">
    <property type="entry name" value="SLR1690 PROTEIN"/>
    <property type="match status" value="1"/>
</dbReference>
<dbReference type="Gene3D" id="3.90.79.10">
    <property type="entry name" value="Nucleoside Triphosphate Pyrophosphohydrolase"/>
    <property type="match status" value="1"/>
</dbReference>
<evidence type="ECO:0000313" key="3">
    <source>
        <dbReference type="Proteomes" id="UP000606600"/>
    </source>
</evidence>
<dbReference type="Pfam" id="PF00293">
    <property type="entry name" value="NUDIX"/>
    <property type="match status" value="1"/>
</dbReference>
<dbReference type="PANTHER" id="PTHR43736">
    <property type="entry name" value="ADP-RIBOSE PYROPHOSPHATASE"/>
    <property type="match status" value="1"/>
</dbReference>
<gene>
    <name evidence="2" type="ORF">IDJ77_16885</name>
</gene>
<dbReference type="PROSITE" id="PS51462">
    <property type="entry name" value="NUDIX"/>
    <property type="match status" value="1"/>
</dbReference>
<protein>
    <submittedName>
        <fullName evidence="2">NUDIX domain-containing protein</fullName>
    </submittedName>
</protein>
<proteinExistence type="predicted"/>
<dbReference type="InterPro" id="IPR000086">
    <property type="entry name" value="NUDIX_hydrolase_dom"/>
</dbReference>
<dbReference type="EMBL" id="JACWMY010000008">
    <property type="protein sequence ID" value="MBD1365493.1"/>
    <property type="molecule type" value="Genomic_DNA"/>
</dbReference>
<dbReference type="InterPro" id="IPR036390">
    <property type="entry name" value="WH_DNA-bd_sf"/>
</dbReference>
<feature type="domain" description="Nudix hydrolase" evidence="1">
    <location>
        <begin position="21"/>
        <end position="172"/>
    </location>
</feature>
<sequence>MENLQEARDFFEKGYLEYRPNLTIDCAIFGYHNGELNILLVKNKVIKKWSLPGGFIKKTENLDHAAARITAERTGLEGLFLKQVKAFGDLGRNAARDFFDHEAFEQLMGFRINNDSWLVGETVTLGFYAITDIVNASPQTDFFSEECQWFPIYALPSLAFDHAEIVAEALLRMRIDLYHFPIGKNLLQPKFTLKEIKTLYEVLSGKKLNATNFPNKLMSLGLLIKLNEKRSIGGHRSPTYYKFHQPTYQKALEEGLVLV</sequence>
<evidence type="ECO:0000313" key="2">
    <source>
        <dbReference type="EMBL" id="MBD1365493.1"/>
    </source>
</evidence>
<evidence type="ECO:0000259" key="1">
    <source>
        <dbReference type="PROSITE" id="PS51462"/>
    </source>
</evidence>
<dbReference type="InterPro" id="IPR054105">
    <property type="entry name" value="WHD_NrtR"/>
</dbReference>
<dbReference type="SUPFAM" id="SSF55811">
    <property type="entry name" value="Nudix"/>
    <property type="match status" value="1"/>
</dbReference>
<dbReference type="RefSeq" id="WP_191190145.1">
    <property type="nucleotide sequence ID" value="NZ_JACWMY010000008.1"/>
</dbReference>
<keyword evidence="3" id="KW-1185">Reference proteome</keyword>
<dbReference type="Gene3D" id="1.10.10.10">
    <property type="entry name" value="Winged helix-like DNA-binding domain superfamily/Winged helix DNA-binding domain"/>
    <property type="match status" value="1"/>
</dbReference>
<dbReference type="InterPro" id="IPR015797">
    <property type="entry name" value="NUDIX_hydrolase-like_dom_sf"/>
</dbReference>
<comment type="caution">
    <text evidence="2">The sequence shown here is derived from an EMBL/GenBank/DDBJ whole genome shotgun (WGS) entry which is preliminary data.</text>
</comment>
<reference evidence="2 3" key="1">
    <citation type="submission" date="2020-09" db="EMBL/GenBank/DDBJ databases">
        <title>Novel species of Mucilaginibacter isolated from a glacier on the Tibetan Plateau.</title>
        <authorList>
            <person name="Liu Q."/>
            <person name="Xin Y.-H."/>
        </authorList>
    </citation>
    <scope>NUCLEOTIDE SEQUENCE [LARGE SCALE GENOMIC DNA]</scope>
    <source>
        <strain evidence="2 3">ZT4R22</strain>
    </source>
</reference>
<dbReference type="SUPFAM" id="SSF46785">
    <property type="entry name" value="Winged helix' DNA-binding domain"/>
    <property type="match status" value="1"/>
</dbReference>
<dbReference type="Proteomes" id="UP000606600">
    <property type="component" value="Unassembled WGS sequence"/>
</dbReference>
<accession>A0ABR7WTI2</accession>
<dbReference type="Pfam" id="PF21906">
    <property type="entry name" value="WHD_NrtR"/>
    <property type="match status" value="1"/>
</dbReference>
<name>A0ABR7WTI2_9SPHI</name>
<dbReference type="CDD" id="cd18873">
    <property type="entry name" value="NUDIX_NadM_like"/>
    <property type="match status" value="1"/>
</dbReference>
<organism evidence="2 3">
    <name type="scientific">Mucilaginibacter pankratovii</name>
    <dbReference type="NCBI Taxonomy" id="2772110"/>
    <lineage>
        <taxon>Bacteria</taxon>
        <taxon>Pseudomonadati</taxon>
        <taxon>Bacteroidota</taxon>
        <taxon>Sphingobacteriia</taxon>
        <taxon>Sphingobacteriales</taxon>
        <taxon>Sphingobacteriaceae</taxon>
        <taxon>Mucilaginibacter</taxon>
    </lineage>
</organism>